<dbReference type="OrthoDB" id="416253at2759"/>
<reference evidence="1" key="1">
    <citation type="submission" date="2021-07" db="EMBL/GenBank/DDBJ databases">
        <authorList>
            <person name="Branca A.L. A."/>
        </authorList>
    </citation>
    <scope>NUCLEOTIDE SEQUENCE</scope>
</reference>
<name>A0A9W4J5C6_9EURO</name>
<organism evidence="1 2">
    <name type="scientific">Penicillium salamii</name>
    <dbReference type="NCBI Taxonomy" id="1612424"/>
    <lineage>
        <taxon>Eukaryota</taxon>
        <taxon>Fungi</taxon>
        <taxon>Dikarya</taxon>
        <taxon>Ascomycota</taxon>
        <taxon>Pezizomycotina</taxon>
        <taxon>Eurotiomycetes</taxon>
        <taxon>Eurotiomycetidae</taxon>
        <taxon>Eurotiales</taxon>
        <taxon>Aspergillaceae</taxon>
        <taxon>Penicillium</taxon>
    </lineage>
</organism>
<dbReference type="Proteomes" id="UP001152649">
    <property type="component" value="Unassembled WGS sequence"/>
</dbReference>
<proteinExistence type="predicted"/>
<accession>A0A9W4J5C6</accession>
<keyword evidence="2" id="KW-1185">Reference proteome</keyword>
<comment type="caution">
    <text evidence="1">The sequence shown here is derived from an EMBL/GenBank/DDBJ whole genome shotgun (WGS) entry which is preliminary data.</text>
</comment>
<protein>
    <submittedName>
        <fullName evidence="1">Uncharacterized protein</fullName>
    </submittedName>
</protein>
<evidence type="ECO:0000313" key="2">
    <source>
        <dbReference type="Proteomes" id="UP001152649"/>
    </source>
</evidence>
<gene>
    <name evidence="1" type="ORF">PSALAMII_LOCUS5717</name>
</gene>
<dbReference type="AlphaFoldDB" id="A0A9W4J5C6"/>
<sequence length="288" mass="32975">MPMKISWNWTVIIKVTKCCLFSSSKRGPAASQARLAVQIGTREERPSATAYSLGGDTSDTDILLEKKGNINALQRYRYQDYFDNLSKVYLDTAPNLLNTEEKLREVVQEEIANREKGCPSTGGSNRLEILNARYWSLSQEWWRWRSALHPGTQLWGFELWRSHPRWYMHRDLVNDCVGRQGCCARGCGCCVNRKIDDSRILGVGHCTLECACCERARGFEIPGEEKQRLKELYKISLEKGEDFRSRAIVRVSIWGITGSSWRDPFDMIEDAPPSYAEVSKIKGILKRP</sequence>
<evidence type="ECO:0000313" key="1">
    <source>
        <dbReference type="EMBL" id="CAG8380687.1"/>
    </source>
</evidence>
<dbReference type="EMBL" id="CAJVPG010000233">
    <property type="protein sequence ID" value="CAG8380687.1"/>
    <property type="molecule type" value="Genomic_DNA"/>
</dbReference>